<sequence>MTSDVCAIQSEAVCGRCLEEHLLRIKQHSFRVYGSPMFYNKFPDVSTTIRPEYSHGYCSGTQLANYPFYSAMAKVKLSFLVLFTITSSYAGLKAVHLVLYISVTVSFSRAPNIGKSGQEHCSKLKQGPPSLFCTRRVQDL</sequence>
<dbReference type="Proteomes" id="UP000289152">
    <property type="component" value="Unassembled WGS sequence"/>
</dbReference>
<proteinExistence type="predicted"/>
<comment type="caution">
    <text evidence="1">The sequence shown here is derived from an EMBL/GenBank/DDBJ whole genome shotgun (WGS) entry which is preliminary data.</text>
</comment>
<gene>
    <name evidence="1" type="ORF">M231_05461</name>
</gene>
<name>A0A4Q1BHZ6_TREME</name>
<reference evidence="1 2" key="1">
    <citation type="submission" date="2016-06" db="EMBL/GenBank/DDBJ databases">
        <title>Evolution of pathogenesis and genome organization in the Tremellales.</title>
        <authorList>
            <person name="Cuomo C."/>
            <person name="Litvintseva A."/>
            <person name="Heitman J."/>
            <person name="Chen Y."/>
            <person name="Sun S."/>
            <person name="Springer D."/>
            <person name="Dromer F."/>
            <person name="Young S."/>
            <person name="Zeng Q."/>
            <person name="Chapman S."/>
            <person name="Gujja S."/>
            <person name="Saif S."/>
            <person name="Birren B."/>
        </authorList>
    </citation>
    <scope>NUCLEOTIDE SEQUENCE [LARGE SCALE GENOMIC DNA]</scope>
    <source>
        <strain evidence="1 2">ATCC 28783</strain>
    </source>
</reference>
<evidence type="ECO:0000313" key="2">
    <source>
        <dbReference type="Proteomes" id="UP000289152"/>
    </source>
</evidence>
<evidence type="ECO:0000313" key="1">
    <source>
        <dbReference type="EMBL" id="RXK37240.1"/>
    </source>
</evidence>
<protein>
    <submittedName>
        <fullName evidence="1">Uncharacterized protein</fullName>
    </submittedName>
</protein>
<dbReference type="AlphaFoldDB" id="A0A4Q1BHZ6"/>
<dbReference type="EMBL" id="SDIL01000073">
    <property type="protein sequence ID" value="RXK37240.1"/>
    <property type="molecule type" value="Genomic_DNA"/>
</dbReference>
<keyword evidence="2" id="KW-1185">Reference proteome</keyword>
<dbReference type="InParanoid" id="A0A4Q1BHZ6"/>
<organism evidence="1 2">
    <name type="scientific">Tremella mesenterica</name>
    <name type="common">Jelly fungus</name>
    <dbReference type="NCBI Taxonomy" id="5217"/>
    <lineage>
        <taxon>Eukaryota</taxon>
        <taxon>Fungi</taxon>
        <taxon>Dikarya</taxon>
        <taxon>Basidiomycota</taxon>
        <taxon>Agaricomycotina</taxon>
        <taxon>Tremellomycetes</taxon>
        <taxon>Tremellales</taxon>
        <taxon>Tremellaceae</taxon>
        <taxon>Tremella</taxon>
    </lineage>
</organism>
<accession>A0A4Q1BHZ6</accession>